<organism evidence="3 4">
    <name type="scientific">Montanilutibacter psychrotolerans</name>
    <dbReference type="NCBI Taxonomy" id="1327343"/>
    <lineage>
        <taxon>Bacteria</taxon>
        <taxon>Pseudomonadati</taxon>
        <taxon>Pseudomonadota</taxon>
        <taxon>Gammaproteobacteria</taxon>
        <taxon>Lysobacterales</taxon>
        <taxon>Lysobacteraceae</taxon>
        <taxon>Montanilutibacter</taxon>
    </lineage>
</organism>
<accession>A0A3M8SXG0</accession>
<dbReference type="InterPro" id="IPR018642">
    <property type="entry name" value="DUF2066"/>
</dbReference>
<dbReference type="Proteomes" id="UP000267049">
    <property type="component" value="Unassembled WGS sequence"/>
</dbReference>
<evidence type="ECO:0000313" key="3">
    <source>
        <dbReference type="EMBL" id="RNF86058.1"/>
    </source>
</evidence>
<keyword evidence="2" id="KW-0732">Signal</keyword>
<sequence length="376" mass="39939">MRVAFSLAFLMVLLLASFTAVAQRVEGDRARGQGVYSAEVPVNGQGETERGNAFARGLAEVLGKMSGDRGAASRPGIGPELRRAKEYVSSYDYRQDEGIGPSGAPSYRTTLVVRYDEGRVNELAATYGLAVWPQPRPKPVLWLAIDDGSGPRLVGLPQSNAARGVLDRAVARGYRLGLPGGTAAEQAVVGSIWRGDTAAVARASQRYSPPMQLVGKLYRSRGGWTADWIFVDGGRVLSRWSHSGADARQVMITGADGAADALMRRYARPGRATSPAGTYRVRVIGIDSSGDYLRLSGYLQQLGVVGKITPLRATPEAVEFNIEMRAGPTGFRRAVAAGSVLEAVGGETGLAPPDDGDPSTPPLPAPTPSVQTYRLR</sequence>
<evidence type="ECO:0000256" key="2">
    <source>
        <dbReference type="SAM" id="SignalP"/>
    </source>
</evidence>
<reference evidence="3 4" key="1">
    <citation type="submission" date="2018-11" db="EMBL/GenBank/DDBJ databases">
        <title>Lysobacter cryohumiis sp. nov., isolated from soil in the Tianshan Mountains, Xinjiang, China.</title>
        <authorList>
            <person name="Luo Y."/>
            <person name="Sheng H."/>
        </authorList>
    </citation>
    <scope>NUCLEOTIDE SEQUENCE [LARGE SCALE GENOMIC DNA]</scope>
    <source>
        <strain evidence="3 4">ZS60</strain>
    </source>
</reference>
<feature type="chain" id="PRO_5018125441" evidence="2">
    <location>
        <begin position="23"/>
        <end position="376"/>
    </location>
</feature>
<proteinExistence type="predicted"/>
<name>A0A3M8SXG0_9GAMM</name>
<feature type="signal peptide" evidence="2">
    <location>
        <begin position="1"/>
        <end position="22"/>
    </location>
</feature>
<dbReference type="Pfam" id="PF09839">
    <property type="entry name" value="DUF2066"/>
    <property type="match status" value="1"/>
</dbReference>
<comment type="caution">
    <text evidence="3">The sequence shown here is derived from an EMBL/GenBank/DDBJ whole genome shotgun (WGS) entry which is preliminary data.</text>
</comment>
<dbReference type="EMBL" id="RIBS01000001">
    <property type="protein sequence ID" value="RNF86058.1"/>
    <property type="molecule type" value="Genomic_DNA"/>
</dbReference>
<dbReference type="AlphaFoldDB" id="A0A3M8SXG0"/>
<feature type="region of interest" description="Disordered" evidence="1">
    <location>
        <begin position="345"/>
        <end position="376"/>
    </location>
</feature>
<evidence type="ECO:0000256" key="1">
    <source>
        <dbReference type="SAM" id="MobiDB-lite"/>
    </source>
</evidence>
<gene>
    <name evidence="3" type="ORF">EER27_01075</name>
</gene>
<evidence type="ECO:0000313" key="4">
    <source>
        <dbReference type="Proteomes" id="UP000267049"/>
    </source>
</evidence>
<protein>
    <submittedName>
        <fullName evidence="3">DUF2066 domain-containing protein</fullName>
    </submittedName>
</protein>
<dbReference type="RefSeq" id="WP_123086180.1">
    <property type="nucleotide sequence ID" value="NZ_RIBS01000001.1"/>
</dbReference>
<dbReference type="OrthoDB" id="6195299at2"/>
<keyword evidence="4" id="KW-1185">Reference proteome</keyword>